<accession>A0ABX2NBM6</accession>
<sequence length="140" mass="15755">MEKITSNDVIKLWRPLSQEEIDRVENLIPIIIDNLKLKAQRVGKDLDKMSESPTFFNVLKSVVIDVVSRTLMTSTDQEPMTQTSESALGYSWSGTFLVPGGGLFIKDSELAKLGLKTQRYGVIDFYDTNKGNSCDFDIEE</sequence>
<reference evidence="1 2" key="1">
    <citation type="submission" date="2020-06" db="EMBL/GenBank/DDBJ databases">
        <title>Anaerococcus sp. nov., isolated form swine feces.</title>
        <authorList>
            <person name="Yu S."/>
        </authorList>
    </citation>
    <scope>NUCLEOTIDE SEQUENCE [LARGE SCALE GENOMIC DNA]</scope>
    <source>
        <strain evidence="1 2">AGMB00486</strain>
    </source>
</reference>
<evidence type="ECO:0000313" key="2">
    <source>
        <dbReference type="Proteomes" id="UP000540919"/>
    </source>
</evidence>
<protein>
    <submittedName>
        <fullName evidence="1">Phage Gp19/Gp15/Gp42 family protein</fullName>
    </submittedName>
</protein>
<dbReference type="InterPro" id="IPR018963">
    <property type="entry name" value="Mycophage_D29_Gp19"/>
</dbReference>
<dbReference type="Proteomes" id="UP000540919">
    <property type="component" value="Unassembled WGS sequence"/>
</dbReference>
<gene>
    <name evidence="1" type="ORF">HV819_07780</name>
</gene>
<evidence type="ECO:0000313" key="1">
    <source>
        <dbReference type="EMBL" id="NVF11877.1"/>
    </source>
</evidence>
<organism evidence="1 2">
    <name type="scientific">Anaerococcus faecalis</name>
    <dbReference type="NCBI Taxonomy" id="2742993"/>
    <lineage>
        <taxon>Bacteria</taxon>
        <taxon>Bacillati</taxon>
        <taxon>Bacillota</taxon>
        <taxon>Tissierellia</taxon>
        <taxon>Tissierellales</taxon>
        <taxon>Peptoniphilaceae</taxon>
        <taxon>Anaerococcus</taxon>
    </lineage>
</organism>
<dbReference type="EMBL" id="JABVBA010000007">
    <property type="protein sequence ID" value="NVF11877.1"/>
    <property type="molecule type" value="Genomic_DNA"/>
</dbReference>
<comment type="caution">
    <text evidence="1">The sequence shown here is derived from an EMBL/GenBank/DDBJ whole genome shotgun (WGS) entry which is preliminary data.</text>
</comment>
<name>A0ABX2NBM6_9FIRM</name>
<proteinExistence type="predicted"/>
<keyword evidence="2" id="KW-1185">Reference proteome</keyword>
<dbReference type="Pfam" id="PF09355">
    <property type="entry name" value="Phage_Gp19"/>
    <property type="match status" value="1"/>
</dbReference>
<dbReference type="RefSeq" id="WP_176269925.1">
    <property type="nucleotide sequence ID" value="NZ_JABVBA010000007.1"/>
</dbReference>